<dbReference type="PANTHER" id="PTHR33923:SF13">
    <property type="entry name" value="PLANT CALMODULIN-BINDING PROTEIN-RELATED"/>
    <property type="match status" value="1"/>
</dbReference>
<feature type="region of interest" description="Disordered" evidence="1">
    <location>
        <begin position="178"/>
        <end position="203"/>
    </location>
</feature>
<feature type="region of interest" description="Disordered" evidence="1">
    <location>
        <begin position="463"/>
        <end position="589"/>
    </location>
</feature>
<dbReference type="Gramene" id="AET1Gv20585800.2">
    <property type="protein sequence ID" value="AET1Gv20585800.2"/>
    <property type="gene ID" value="AET1Gv20585800"/>
</dbReference>
<feature type="compositionally biased region" description="Basic and acidic residues" evidence="1">
    <location>
        <begin position="531"/>
        <end position="557"/>
    </location>
</feature>
<protein>
    <recommendedName>
        <fullName evidence="2">Calmodulin-binding domain-containing protein</fullName>
    </recommendedName>
</protein>
<feature type="region of interest" description="Disordered" evidence="1">
    <location>
        <begin position="330"/>
        <end position="425"/>
    </location>
</feature>
<dbReference type="GeneID" id="109733380"/>
<evidence type="ECO:0000259" key="2">
    <source>
        <dbReference type="SMART" id="SM01054"/>
    </source>
</evidence>
<feature type="compositionally biased region" description="Basic and acidic residues" evidence="1">
    <location>
        <begin position="369"/>
        <end position="380"/>
    </location>
</feature>
<reference evidence="3" key="5">
    <citation type="journal article" date="2021" name="G3 (Bethesda)">
        <title>Aegilops tauschii genome assembly Aet v5.0 features greater sequence contiguity and improved annotation.</title>
        <authorList>
            <person name="Wang L."/>
            <person name="Zhu T."/>
            <person name="Rodriguez J.C."/>
            <person name="Deal K.R."/>
            <person name="Dubcovsky J."/>
            <person name="McGuire P.E."/>
            <person name="Lux T."/>
            <person name="Spannagl M."/>
            <person name="Mayer K.F.X."/>
            <person name="Baldrich P."/>
            <person name="Meyers B.C."/>
            <person name="Huo N."/>
            <person name="Gu Y.Q."/>
            <person name="Zhou H."/>
            <person name="Devos K.M."/>
            <person name="Bennetzen J.L."/>
            <person name="Unver T."/>
            <person name="Budak H."/>
            <person name="Gulick P.J."/>
            <person name="Galiba G."/>
            <person name="Kalapos B."/>
            <person name="Nelson D.R."/>
            <person name="Li P."/>
            <person name="You F.M."/>
            <person name="Luo M.C."/>
            <person name="Dvorak J."/>
        </authorList>
    </citation>
    <scope>NUCLEOTIDE SEQUENCE [LARGE SCALE GENOMIC DNA]</scope>
    <source>
        <strain evidence="3">cv. AL8/78</strain>
    </source>
</reference>
<feature type="compositionally biased region" description="Basic and acidic residues" evidence="1">
    <location>
        <begin position="282"/>
        <end position="293"/>
    </location>
</feature>
<accession>A0A452YZZ5</accession>
<evidence type="ECO:0000313" key="3">
    <source>
        <dbReference type="EnsemblPlants" id="AET1Gv20585800.2"/>
    </source>
</evidence>
<dbReference type="KEGG" id="ats:109733380"/>
<reference evidence="4" key="2">
    <citation type="journal article" date="2017" name="Nat. Plants">
        <title>The Aegilops tauschii genome reveals multiple impacts of transposons.</title>
        <authorList>
            <person name="Zhao G."/>
            <person name="Zou C."/>
            <person name="Li K."/>
            <person name="Wang K."/>
            <person name="Li T."/>
            <person name="Gao L."/>
            <person name="Zhang X."/>
            <person name="Wang H."/>
            <person name="Yang Z."/>
            <person name="Liu X."/>
            <person name="Jiang W."/>
            <person name="Mao L."/>
            <person name="Kong X."/>
            <person name="Jiao Y."/>
            <person name="Jia J."/>
        </authorList>
    </citation>
    <scope>NUCLEOTIDE SEQUENCE [LARGE SCALE GENOMIC DNA]</scope>
    <source>
        <strain evidence="4">cv. AL8/78</strain>
    </source>
</reference>
<feature type="region of interest" description="Disordered" evidence="1">
    <location>
        <begin position="714"/>
        <end position="737"/>
    </location>
</feature>
<dbReference type="OMA" id="CHTEEAN"/>
<evidence type="ECO:0000256" key="1">
    <source>
        <dbReference type="SAM" id="MobiDB-lite"/>
    </source>
</evidence>
<dbReference type="InterPro" id="IPR044681">
    <property type="entry name" value="PICBP-like"/>
</dbReference>
<dbReference type="EnsemblPlants" id="AET1Gv20585800.1">
    <property type="protein sequence ID" value="AET1Gv20585800.1"/>
    <property type="gene ID" value="AET1Gv20585800"/>
</dbReference>
<organism evidence="3 4">
    <name type="scientific">Aegilops tauschii subsp. strangulata</name>
    <name type="common">Goatgrass</name>
    <dbReference type="NCBI Taxonomy" id="200361"/>
    <lineage>
        <taxon>Eukaryota</taxon>
        <taxon>Viridiplantae</taxon>
        <taxon>Streptophyta</taxon>
        <taxon>Embryophyta</taxon>
        <taxon>Tracheophyta</taxon>
        <taxon>Spermatophyta</taxon>
        <taxon>Magnoliopsida</taxon>
        <taxon>Liliopsida</taxon>
        <taxon>Poales</taxon>
        <taxon>Poaceae</taxon>
        <taxon>BOP clade</taxon>
        <taxon>Pooideae</taxon>
        <taxon>Triticodae</taxon>
        <taxon>Triticeae</taxon>
        <taxon>Triticinae</taxon>
        <taxon>Aegilops</taxon>
    </lineage>
</organism>
<dbReference type="STRING" id="200361.A0A452YZZ5"/>
<feature type="domain" description="Calmodulin-binding" evidence="2">
    <location>
        <begin position="1090"/>
        <end position="1201"/>
    </location>
</feature>
<name>A0A452YZZ5_AEGTS</name>
<dbReference type="Gramene" id="AET1Gv20585800.1">
    <property type="protein sequence ID" value="AET1Gv20585800.1"/>
    <property type="gene ID" value="AET1Gv20585800"/>
</dbReference>
<feature type="compositionally biased region" description="Polar residues" evidence="1">
    <location>
        <begin position="504"/>
        <end position="519"/>
    </location>
</feature>
<reference evidence="4" key="1">
    <citation type="journal article" date="2014" name="Science">
        <title>Ancient hybridizations among the ancestral genomes of bread wheat.</title>
        <authorList>
            <consortium name="International Wheat Genome Sequencing Consortium,"/>
            <person name="Marcussen T."/>
            <person name="Sandve S.R."/>
            <person name="Heier L."/>
            <person name="Spannagl M."/>
            <person name="Pfeifer M."/>
            <person name="Jakobsen K.S."/>
            <person name="Wulff B.B."/>
            <person name="Steuernagel B."/>
            <person name="Mayer K.F."/>
            <person name="Olsen O.A."/>
        </authorList>
    </citation>
    <scope>NUCLEOTIDE SEQUENCE [LARGE SCALE GENOMIC DNA]</scope>
    <source>
        <strain evidence="4">cv. AL8/78</strain>
    </source>
</reference>
<evidence type="ECO:0000313" key="4">
    <source>
        <dbReference type="Proteomes" id="UP000015105"/>
    </source>
</evidence>
<dbReference type="InterPro" id="IPR012417">
    <property type="entry name" value="CaM-bd_dom_pln"/>
</dbReference>
<sequence length="1218" mass="130751">MVRSKEMPKRPKDPLMTPPSKPRGFRDDDGGGFGGSLPRNRGGAAMSPAPASVPNYMRATSSSGAKAGPGRRAGAVPSSASPATRRGPLRTVTSGRVLFPTPEVPGMVRATPTCSSTMKEAKFPGALDLAPGATDAQGPAAMRVCPYNYCSLNGHTHSPAVPLRSFLASRRRLIKTQQSMKHKGVSAFRKGSGHQRPEDKNGGPVVRAAVAKAAPLVDEEALGDFFVEVYAGPRVSSDMSCSDMSLDEMDAAVRRMEFVVFDRCGVGEDDEKGGDPAVRGDGGGRPEEDRLGFCRDSSSECSDDGASGLISGNLVEELPWMRYDCDSLDDDVSEEQVQQAEVSEGQEGEDEEGRSSDNHEEEADEEQKPEESKIISDLPRETGIIAEQEGADCRVEICEDISNTTDQQEASTVQETQHEDDEERVSDVAHKMEVAAAQACIVCAAGVCNEQEEEEDQDNILGKVIQGDASDGQGTSEEKLSNGVDESEEIPEHELDILGKVIQGDTSDGQGTSEEQLSSGVCEPEIPENEVAERVENVLEESRVDESSADQEAKDDQSNVESTGNLEVTEKQDMPDDGSEMEISETVPSVACEEDFAEEEVTSRAVSEGEISDCSAIASLDAEISTPPAEGGFEQDVNMVEDGFEQYDGAVNNLVDQCIPAEDKVDVTEDAQKEIEITSCNLEDASEESGTAQESSQEVNFICVDAAEQMEPEPEVTNCKLEDPSEESVIAQESSQDVKPVCVDAAAQMEPEPEVANCKLEDSSEEESGIAQESSQDVKPVCVDAAAQMEPEPEVTNCKLEDSSEEESGITNVKPVCVDAAAQMEPETTNCNLEDASAAAGITGETVRDDSLVYVCEVAQVQSGVDTSELVDTSEESGIAHEICADNSASYLRDDAQSDSGIATCDSGEESATVQEADQDHNCTDVNGGSANESALTPCELAEASEAYDITQEAIQDDSISDVNDGAQKESEIIACGSEHACEESHIIQEGGEDVNTACEEPDIIQEGGEDDKTAGVCAGALKEPEIIASESGDACEEVCHTEEANLLTVIQIPEHNSDFSATDGHGEPQNQPAEDNVAKEFSIDDMCNVFSGMNLKGDVYVDPSESDICPRNRMIIARRRRTPEEDEYMRGFNPRAPNFLPLESDPDAEKIDLKHQTAEDRKNAEEWMIDYALRRAVNNLGPARKKKVELLVQAFETVLPQDEKKSISPTRPAQACN</sequence>
<dbReference type="Pfam" id="PF07839">
    <property type="entry name" value="CaM_binding"/>
    <property type="match status" value="1"/>
</dbReference>
<dbReference type="OrthoDB" id="1304871at2759"/>
<dbReference type="EnsemblPlants" id="AET1Gv20585800.2">
    <property type="protein sequence ID" value="AET1Gv20585800.2"/>
    <property type="gene ID" value="AET1Gv20585800"/>
</dbReference>
<feature type="compositionally biased region" description="Basic and acidic residues" evidence="1">
    <location>
        <begin position="1"/>
        <end position="13"/>
    </location>
</feature>
<feature type="compositionally biased region" description="Low complexity" evidence="1">
    <location>
        <begin position="61"/>
        <end position="78"/>
    </location>
</feature>
<feature type="compositionally biased region" description="Polar residues" evidence="1">
    <location>
        <begin position="401"/>
        <end position="415"/>
    </location>
</feature>
<dbReference type="GO" id="GO:0005516">
    <property type="term" value="F:calmodulin binding"/>
    <property type="evidence" value="ECO:0007669"/>
    <property type="project" value="InterPro"/>
</dbReference>
<feature type="region of interest" description="Disordered" evidence="1">
    <location>
        <begin position="269"/>
        <end position="310"/>
    </location>
</feature>
<dbReference type="Proteomes" id="UP000015105">
    <property type="component" value="Chromosome 1D"/>
</dbReference>
<keyword evidence="4" id="KW-1185">Reference proteome</keyword>
<dbReference type="SMART" id="SM01054">
    <property type="entry name" value="CaM_binding"/>
    <property type="match status" value="1"/>
</dbReference>
<reference evidence="3" key="3">
    <citation type="journal article" date="2017" name="Nature">
        <title>Genome sequence of the progenitor of the wheat D genome Aegilops tauschii.</title>
        <authorList>
            <person name="Luo M.C."/>
            <person name="Gu Y.Q."/>
            <person name="Puiu D."/>
            <person name="Wang H."/>
            <person name="Twardziok S.O."/>
            <person name="Deal K.R."/>
            <person name="Huo N."/>
            <person name="Zhu T."/>
            <person name="Wang L."/>
            <person name="Wang Y."/>
            <person name="McGuire P.E."/>
            <person name="Liu S."/>
            <person name="Long H."/>
            <person name="Ramasamy R.K."/>
            <person name="Rodriguez J.C."/>
            <person name="Van S.L."/>
            <person name="Yuan L."/>
            <person name="Wang Z."/>
            <person name="Xia Z."/>
            <person name="Xiao L."/>
            <person name="Anderson O.D."/>
            <person name="Ouyang S."/>
            <person name="Liang Y."/>
            <person name="Zimin A.V."/>
            <person name="Pertea G."/>
            <person name="Qi P."/>
            <person name="Bennetzen J.L."/>
            <person name="Dai X."/>
            <person name="Dawson M.W."/>
            <person name="Muller H.G."/>
            <person name="Kugler K."/>
            <person name="Rivarola-Duarte L."/>
            <person name="Spannagl M."/>
            <person name="Mayer K.F.X."/>
            <person name="Lu F.H."/>
            <person name="Bevan M.W."/>
            <person name="Leroy P."/>
            <person name="Li P."/>
            <person name="You F.M."/>
            <person name="Sun Q."/>
            <person name="Liu Z."/>
            <person name="Lyons E."/>
            <person name="Wicker T."/>
            <person name="Salzberg S.L."/>
            <person name="Devos K.M."/>
            <person name="Dvorak J."/>
        </authorList>
    </citation>
    <scope>NUCLEOTIDE SEQUENCE [LARGE SCALE GENOMIC DNA]</scope>
    <source>
        <strain evidence="3">cv. AL8/78</strain>
    </source>
</reference>
<feature type="region of interest" description="Disordered" evidence="1">
    <location>
        <begin position="1"/>
        <end position="92"/>
    </location>
</feature>
<feature type="compositionally biased region" description="Acidic residues" evidence="1">
    <location>
        <begin position="359"/>
        <end position="368"/>
    </location>
</feature>
<proteinExistence type="predicted"/>
<dbReference type="PANTHER" id="PTHR33923">
    <property type="entry name" value="CALMODULIN-BINDING PROTEIN-RELATED"/>
    <property type="match status" value="1"/>
</dbReference>
<reference evidence="3" key="4">
    <citation type="submission" date="2019-03" db="UniProtKB">
        <authorList>
            <consortium name="EnsemblPlants"/>
        </authorList>
    </citation>
    <scope>IDENTIFICATION</scope>
</reference>
<dbReference type="RefSeq" id="XP_020148179.1">
    <property type="nucleotide sequence ID" value="XM_020292590.4"/>
</dbReference>
<dbReference type="AlphaFoldDB" id="A0A452YZZ5"/>